<dbReference type="AlphaFoldDB" id="A0ABD1U0P5"/>
<evidence type="ECO:0000313" key="3">
    <source>
        <dbReference type="Proteomes" id="UP001604336"/>
    </source>
</evidence>
<evidence type="ECO:0000256" key="1">
    <source>
        <dbReference type="SAM" id="MobiDB-lite"/>
    </source>
</evidence>
<feature type="compositionally biased region" description="Low complexity" evidence="1">
    <location>
        <begin position="104"/>
        <end position="118"/>
    </location>
</feature>
<proteinExistence type="predicted"/>
<sequence>MRRSDSEFPARGLGGLLVGGVPLEGTRLLLSTQRGISSQRERSPSKHTTRSSSRRKRSPAEHRSSNAQRPSTRNRSSQRASSQSPVSRSPMKERASTRTKSPRPRQSLSPLSRSPIRQKPSSRTRPLNHAASRSPPPLSPIKEKPSYTEPGPLVERRRGLLCLNWQRGENSQAQPGQVLPRLIHLHHGLKGLRELKLNEMLKKGVGWNMRKTMVGRVTGLHIRNRILRGKCRLKEKIEDQEGMQPTMGLLDQDATLSFTA</sequence>
<comment type="caution">
    <text evidence="2">The sequence shown here is derived from an EMBL/GenBank/DDBJ whole genome shotgun (WGS) entry which is preliminary data.</text>
</comment>
<reference evidence="3" key="1">
    <citation type="submission" date="2024-07" db="EMBL/GenBank/DDBJ databases">
        <title>Two chromosome-level genome assemblies of Korean endemic species Abeliophyllum distichum and Forsythia ovata (Oleaceae).</title>
        <authorList>
            <person name="Jang H."/>
        </authorList>
    </citation>
    <scope>NUCLEOTIDE SEQUENCE [LARGE SCALE GENOMIC DNA]</scope>
</reference>
<dbReference type="Proteomes" id="UP001604336">
    <property type="component" value="Unassembled WGS sequence"/>
</dbReference>
<accession>A0ABD1U0P5</accession>
<name>A0ABD1U0P5_9LAMI</name>
<evidence type="ECO:0000313" key="2">
    <source>
        <dbReference type="EMBL" id="KAL2518539.1"/>
    </source>
</evidence>
<dbReference type="EMBL" id="JBFOLK010000004">
    <property type="protein sequence ID" value="KAL2518539.1"/>
    <property type="molecule type" value="Genomic_DNA"/>
</dbReference>
<gene>
    <name evidence="2" type="ORF">Adt_14786</name>
</gene>
<feature type="compositionally biased region" description="Low complexity" evidence="1">
    <location>
        <begin position="71"/>
        <end position="89"/>
    </location>
</feature>
<protein>
    <submittedName>
        <fullName evidence="2">FHA domain-containing protein</fullName>
    </submittedName>
</protein>
<feature type="compositionally biased region" description="Basic residues" evidence="1">
    <location>
        <begin position="45"/>
        <end position="57"/>
    </location>
</feature>
<keyword evidence="3" id="KW-1185">Reference proteome</keyword>
<organism evidence="2 3">
    <name type="scientific">Abeliophyllum distichum</name>
    <dbReference type="NCBI Taxonomy" id="126358"/>
    <lineage>
        <taxon>Eukaryota</taxon>
        <taxon>Viridiplantae</taxon>
        <taxon>Streptophyta</taxon>
        <taxon>Embryophyta</taxon>
        <taxon>Tracheophyta</taxon>
        <taxon>Spermatophyta</taxon>
        <taxon>Magnoliopsida</taxon>
        <taxon>eudicotyledons</taxon>
        <taxon>Gunneridae</taxon>
        <taxon>Pentapetalae</taxon>
        <taxon>asterids</taxon>
        <taxon>lamiids</taxon>
        <taxon>Lamiales</taxon>
        <taxon>Oleaceae</taxon>
        <taxon>Forsythieae</taxon>
        <taxon>Abeliophyllum</taxon>
    </lineage>
</organism>
<feature type="region of interest" description="Disordered" evidence="1">
    <location>
        <begin position="1"/>
        <end position="152"/>
    </location>
</feature>
<feature type="compositionally biased region" description="Polar residues" evidence="1">
    <location>
        <begin position="29"/>
        <end position="38"/>
    </location>
</feature>